<evidence type="ECO:0000256" key="8">
    <source>
        <dbReference type="ARBA" id="ARBA00023166"/>
    </source>
</evidence>
<evidence type="ECO:0000256" key="5">
    <source>
        <dbReference type="ARBA" id="ARBA00022827"/>
    </source>
</evidence>
<dbReference type="SUPFAM" id="SSF51905">
    <property type="entry name" value="FAD/NAD(P)-binding domain"/>
    <property type="match status" value="1"/>
</dbReference>
<dbReference type="Proteomes" id="UP001206895">
    <property type="component" value="Unassembled WGS sequence"/>
</dbReference>
<dbReference type="InterPro" id="IPR017896">
    <property type="entry name" value="4Fe4S_Fe-S-bd"/>
</dbReference>
<dbReference type="Gene3D" id="3.50.50.60">
    <property type="entry name" value="FAD/NAD(P)-binding domain"/>
    <property type="match status" value="3"/>
</dbReference>
<dbReference type="EC" id="1.1.3.6" evidence="13"/>
<evidence type="ECO:0000256" key="2">
    <source>
        <dbReference type="ARBA" id="ARBA00010790"/>
    </source>
</evidence>
<dbReference type="Pfam" id="PF05199">
    <property type="entry name" value="GMC_oxred_C"/>
    <property type="match status" value="1"/>
</dbReference>
<comment type="cofactor">
    <cofactor evidence="1">
        <name>FAD</name>
        <dbReference type="ChEBI" id="CHEBI:57692"/>
    </cofactor>
</comment>
<dbReference type="PANTHER" id="PTHR47470">
    <property type="entry name" value="CHOLESTEROL OXIDASE"/>
    <property type="match status" value="1"/>
</dbReference>
<dbReference type="InterPro" id="IPR052542">
    <property type="entry name" value="Cholesterol_Oxidase"/>
</dbReference>
<dbReference type="RefSeq" id="WP_253660877.1">
    <property type="nucleotide sequence ID" value="NZ_BAAAJQ010000001.1"/>
</dbReference>
<evidence type="ECO:0000256" key="15">
    <source>
        <dbReference type="ARBA" id="ARBA00049778"/>
    </source>
</evidence>
<gene>
    <name evidence="18" type="ORF">LX13_001655</name>
</gene>
<evidence type="ECO:0000313" key="18">
    <source>
        <dbReference type="EMBL" id="MCP2175836.1"/>
    </source>
</evidence>
<evidence type="ECO:0000256" key="10">
    <source>
        <dbReference type="ARBA" id="ARBA00023235"/>
    </source>
</evidence>
<dbReference type="InterPro" id="IPR007867">
    <property type="entry name" value="GMC_OxRtase_C"/>
</dbReference>
<keyword evidence="4" id="KW-0285">Flavoprotein</keyword>
<evidence type="ECO:0000313" key="19">
    <source>
        <dbReference type="Proteomes" id="UP001206895"/>
    </source>
</evidence>
<proteinExistence type="inferred from homology"/>
<evidence type="ECO:0000256" key="1">
    <source>
        <dbReference type="ARBA" id="ARBA00001974"/>
    </source>
</evidence>
<feature type="region of interest" description="Disordered" evidence="16">
    <location>
        <begin position="523"/>
        <end position="545"/>
    </location>
</feature>
<dbReference type="EMBL" id="JAMTCJ010000002">
    <property type="protein sequence ID" value="MCP2175836.1"/>
    <property type="molecule type" value="Genomic_DNA"/>
</dbReference>
<evidence type="ECO:0000256" key="4">
    <source>
        <dbReference type="ARBA" id="ARBA00022630"/>
    </source>
</evidence>
<keyword evidence="19" id="KW-1185">Reference proteome</keyword>
<protein>
    <recommendedName>
        <fullName evidence="14">Cholesterol oxidase</fullName>
        <ecNumber evidence="13">1.1.3.6</ecNumber>
        <ecNumber evidence="11">5.3.3.1</ecNumber>
    </recommendedName>
    <alternativeName>
        <fullName evidence="15">Cholesterol isomerase</fullName>
    </alternativeName>
</protein>
<comment type="caution">
    <text evidence="18">The sequence shown here is derived from an EMBL/GenBank/DDBJ whole genome shotgun (WGS) entry which is preliminary data.</text>
</comment>
<accession>A0ABT1HC58</accession>
<evidence type="ECO:0000256" key="12">
    <source>
        <dbReference type="ARBA" id="ARBA00049645"/>
    </source>
</evidence>
<sequence length="545" mass="58202">MTQCQDDWIVVGSGFGGSVAALRLAEKGYDVTVVEKGRRFADADFAASAWQVGKLLWAPFVGLHGIMAMTPFSHVTVISGVGVGGGSLVYGNTLYVPHSDDFYRHPQWSELADWRSALAPHFDTAKRMLGVTTFAGDGPSETLMRAIADDLGVADRCHPTDVGVFLGEPGVRVADPYFGGDGPDRAGCIRCGQCMLGCRHNAKNTLEKNYLYLAEKRGARIEPGRTVVDITPIGAADGSDGYTVTTVRSGAVLRRDRRTVTTRGVVIAGGALGTNLLLRKLRDRGSLPRLSDRLGHLVRTNSEAIVAVTAGDRAADLRSDIAITTSIHPTDQIHFTNNTYGLGGDAMGLTFGPLTGGRMRLAQFVVAVLTRPLRWLSPTRMSGWSRRSVVFTIMQSTDTALRLRRRHRFGRINTTLGDGPAPEGDLPIARTIAESALRHIGGYGSTAITESLLARPTTAHILGGAVIADGPEHGVVDRYRRAFGYRDLLITDGSTVPANAGVNPSLTITAMAEEAMVHVPDKGAMPTGLDSAAGESRLSAGRHRP</sequence>
<dbReference type="PROSITE" id="PS51379">
    <property type="entry name" value="4FE4S_FER_2"/>
    <property type="match status" value="1"/>
</dbReference>
<evidence type="ECO:0000256" key="13">
    <source>
        <dbReference type="ARBA" id="ARBA00049723"/>
    </source>
</evidence>
<keyword evidence="9" id="KW-0753">Steroid metabolism</keyword>
<feature type="domain" description="4Fe-4S ferredoxin-type" evidence="17">
    <location>
        <begin position="176"/>
        <end position="208"/>
    </location>
</feature>
<evidence type="ECO:0000256" key="14">
    <source>
        <dbReference type="ARBA" id="ARBA00049744"/>
    </source>
</evidence>
<keyword evidence="7" id="KW-0443">Lipid metabolism</keyword>
<dbReference type="PANTHER" id="PTHR47470:SF1">
    <property type="entry name" value="FAD-DEPENDENT OXIDOREDUCTASE 2 FAD BINDING DOMAIN-CONTAINING PROTEIN"/>
    <property type="match status" value="1"/>
</dbReference>
<evidence type="ECO:0000256" key="3">
    <source>
        <dbReference type="ARBA" id="ARBA00022548"/>
    </source>
</evidence>
<keyword evidence="10" id="KW-0413">Isomerase</keyword>
<comment type="similarity">
    <text evidence="2">Belongs to the GMC oxidoreductase family.</text>
</comment>
<name>A0ABT1HC58_9NOCA</name>
<dbReference type="Pfam" id="PF01266">
    <property type="entry name" value="DAO"/>
    <property type="match status" value="1"/>
</dbReference>
<evidence type="ECO:0000256" key="6">
    <source>
        <dbReference type="ARBA" id="ARBA00023002"/>
    </source>
</evidence>
<evidence type="ECO:0000256" key="9">
    <source>
        <dbReference type="ARBA" id="ARBA00023221"/>
    </source>
</evidence>
<keyword evidence="8" id="KW-1207">Sterol metabolism</keyword>
<evidence type="ECO:0000256" key="11">
    <source>
        <dbReference type="ARBA" id="ARBA00038856"/>
    </source>
</evidence>
<reference evidence="18 19" key="1">
    <citation type="submission" date="2022-06" db="EMBL/GenBank/DDBJ databases">
        <title>Genomic Encyclopedia of Archaeal and Bacterial Type Strains, Phase II (KMG-II): from individual species to whole genera.</title>
        <authorList>
            <person name="Goeker M."/>
        </authorList>
    </citation>
    <scope>NUCLEOTIDE SEQUENCE [LARGE SCALE GENOMIC DNA]</scope>
    <source>
        <strain evidence="18 19">DSM 44693</strain>
    </source>
</reference>
<organism evidence="18 19">
    <name type="scientific">Williamsia maris</name>
    <dbReference type="NCBI Taxonomy" id="72806"/>
    <lineage>
        <taxon>Bacteria</taxon>
        <taxon>Bacillati</taxon>
        <taxon>Actinomycetota</taxon>
        <taxon>Actinomycetes</taxon>
        <taxon>Mycobacteriales</taxon>
        <taxon>Nocardiaceae</taxon>
        <taxon>Williamsia</taxon>
    </lineage>
</organism>
<evidence type="ECO:0000259" key="17">
    <source>
        <dbReference type="PROSITE" id="PS51379"/>
    </source>
</evidence>
<keyword evidence="5" id="KW-0274">FAD</keyword>
<dbReference type="InterPro" id="IPR006076">
    <property type="entry name" value="FAD-dep_OxRdtase"/>
</dbReference>
<comment type="pathway">
    <text evidence="12">Steroid metabolism; cholesterol degradation.</text>
</comment>
<dbReference type="EC" id="5.3.3.1" evidence="11"/>
<keyword evidence="3" id="KW-0153">Cholesterol metabolism</keyword>
<keyword evidence="6" id="KW-0560">Oxidoreductase</keyword>
<evidence type="ECO:0000256" key="7">
    <source>
        <dbReference type="ARBA" id="ARBA00023098"/>
    </source>
</evidence>
<dbReference type="InterPro" id="IPR036188">
    <property type="entry name" value="FAD/NAD-bd_sf"/>
</dbReference>
<evidence type="ECO:0000256" key="16">
    <source>
        <dbReference type="SAM" id="MobiDB-lite"/>
    </source>
</evidence>